<reference evidence="1" key="1">
    <citation type="submission" date="2014-11" db="EMBL/GenBank/DDBJ databases">
        <authorList>
            <person name="Amaro Gonzalez C."/>
        </authorList>
    </citation>
    <scope>NUCLEOTIDE SEQUENCE</scope>
</reference>
<reference evidence="1" key="2">
    <citation type="journal article" date="2015" name="Fish Shellfish Immunol.">
        <title>Early steps in the European eel (Anguilla anguilla)-Vibrio vulnificus interaction in the gills: Role of the RtxA13 toxin.</title>
        <authorList>
            <person name="Callol A."/>
            <person name="Pajuelo D."/>
            <person name="Ebbesson L."/>
            <person name="Teles M."/>
            <person name="MacKenzie S."/>
            <person name="Amaro C."/>
        </authorList>
    </citation>
    <scope>NUCLEOTIDE SEQUENCE</scope>
</reference>
<dbReference type="EMBL" id="GBXM01022244">
    <property type="protein sequence ID" value="JAH86333.1"/>
    <property type="molecule type" value="Transcribed_RNA"/>
</dbReference>
<sequence>MNDNNNKLLLLLLYIHTHTYIHKKHNTDIIKGVILYTNEILCSNSQININRSLTVLY</sequence>
<name>A0A0E9WA36_ANGAN</name>
<dbReference type="AlphaFoldDB" id="A0A0E9WA36"/>
<accession>A0A0E9WA36</accession>
<proteinExistence type="predicted"/>
<evidence type="ECO:0000313" key="1">
    <source>
        <dbReference type="EMBL" id="JAH86333.1"/>
    </source>
</evidence>
<protein>
    <submittedName>
        <fullName evidence="1">Uncharacterized protein</fullName>
    </submittedName>
</protein>
<organism evidence="1">
    <name type="scientific">Anguilla anguilla</name>
    <name type="common">European freshwater eel</name>
    <name type="synonym">Muraena anguilla</name>
    <dbReference type="NCBI Taxonomy" id="7936"/>
    <lineage>
        <taxon>Eukaryota</taxon>
        <taxon>Metazoa</taxon>
        <taxon>Chordata</taxon>
        <taxon>Craniata</taxon>
        <taxon>Vertebrata</taxon>
        <taxon>Euteleostomi</taxon>
        <taxon>Actinopterygii</taxon>
        <taxon>Neopterygii</taxon>
        <taxon>Teleostei</taxon>
        <taxon>Anguilliformes</taxon>
        <taxon>Anguillidae</taxon>
        <taxon>Anguilla</taxon>
    </lineage>
</organism>